<organism evidence="2 3">
    <name type="scientific">Pacificimonas flava</name>
    <dbReference type="NCBI Taxonomy" id="1234595"/>
    <lineage>
        <taxon>Bacteria</taxon>
        <taxon>Pseudomonadati</taxon>
        <taxon>Pseudomonadota</taxon>
        <taxon>Alphaproteobacteria</taxon>
        <taxon>Sphingomonadales</taxon>
        <taxon>Sphingosinicellaceae</taxon>
        <taxon>Pacificimonas</taxon>
    </lineage>
</organism>
<evidence type="ECO:0000259" key="1">
    <source>
        <dbReference type="Pfam" id="PF09537"/>
    </source>
</evidence>
<dbReference type="InterPro" id="IPR012347">
    <property type="entry name" value="Ferritin-like"/>
</dbReference>
<comment type="caution">
    <text evidence="2">The sequence shown here is derived from an EMBL/GenBank/DDBJ whole genome shotgun (WGS) entry which is preliminary data.</text>
</comment>
<gene>
    <name evidence="2" type="ORF">B5C34_12870</name>
</gene>
<dbReference type="InterPro" id="IPR011971">
    <property type="entry name" value="CHP02284"/>
</dbReference>
<dbReference type="InterPro" id="IPR019052">
    <property type="entry name" value="DUF2383"/>
</dbReference>
<dbReference type="Pfam" id="PF09537">
    <property type="entry name" value="DUF2383"/>
    <property type="match status" value="1"/>
</dbReference>
<keyword evidence="3" id="KW-1185">Reference proteome</keyword>
<dbReference type="Gene3D" id="1.20.1260.10">
    <property type="match status" value="1"/>
</dbReference>
<dbReference type="Proteomes" id="UP000198462">
    <property type="component" value="Unassembled WGS sequence"/>
</dbReference>
<proteinExistence type="predicted"/>
<reference evidence="3" key="1">
    <citation type="submission" date="2017-05" db="EMBL/GenBank/DDBJ databases">
        <authorList>
            <person name="Lin X."/>
        </authorList>
    </citation>
    <scope>NUCLEOTIDE SEQUENCE [LARGE SCALE GENOMIC DNA]</scope>
    <source>
        <strain evidence="3">JLT2012</strain>
    </source>
</reference>
<dbReference type="AlphaFoldDB" id="A0A219BAE7"/>
<evidence type="ECO:0000313" key="2">
    <source>
        <dbReference type="EMBL" id="OWV34779.1"/>
    </source>
</evidence>
<protein>
    <recommendedName>
        <fullName evidence="1">DUF2383 domain-containing protein</fullName>
    </recommendedName>
</protein>
<dbReference type="EMBL" id="NFZT01000001">
    <property type="protein sequence ID" value="OWV34779.1"/>
    <property type="molecule type" value="Genomic_DNA"/>
</dbReference>
<feature type="domain" description="DUF2383" evidence="1">
    <location>
        <begin position="2"/>
        <end position="106"/>
    </location>
</feature>
<evidence type="ECO:0000313" key="3">
    <source>
        <dbReference type="Proteomes" id="UP000198462"/>
    </source>
</evidence>
<dbReference type="OrthoDB" id="7265085at2"/>
<dbReference type="NCBIfam" id="TIGR02284">
    <property type="entry name" value="PA2169 family four-helix-bundle protein"/>
    <property type="match status" value="1"/>
</dbReference>
<accession>A0A219BAE7</accession>
<name>A0A219BAE7_9SPHN</name>
<sequence>MKTLETLTDTAIDSVRGYELVAERADNPAVKTAFRDRAQNRRETVAKLNDELVRVGGEARTEGTVTGDLHRIWTKLTDRLFDSNKAATDNAEEGEDYIRKKFEAVIDGGLLKDEPKTLMVIENALTEIRAGERITDMFEERYEEAA</sequence>